<keyword evidence="1" id="KW-1185">Reference proteome</keyword>
<sequence>MMKLQLFRRSEIKREELTATSIIEQYPMLITLPEILVKDFEYEIKEADVSRTDRKAQWEKAAGFIVRHGFAMQTHTNGIGQVFKAFNTVSMPDIESLSIDEVGYLALCLLPHILQPRIVQGKEGKRDRFSATTALGQLIQFAKAGSSMFAALETLKKEKGVTHPCLLAFTQTGVMGGKLSDLFVIVYAVPIFFPDATVSVSVETLFASFFAFNLSYPPSLYGVYSLLEMLYNVPPTIKSNSAVADLYSRINSAV</sequence>
<name>A0A914UWX9_9BILA</name>
<dbReference type="WBParaSite" id="PSAMB.scaffold13269size2354.g35397.t1">
    <property type="protein sequence ID" value="PSAMB.scaffold13269size2354.g35397.t1"/>
    <property type="gene ID" value="PSAMB.scaffold13269size2354.g35397"/>
</dbReference>
<organism evidence="1 2">
    <name type="scientific">Plectus sambesii</name>
    <dbReference type="NCBI Taxonomy" id="2011161"/>
    <lineage>
        <taxon>Eukaryota</taxon>
        <taxon>Metazoa</taxon>
        <taxon>Ecdysozoa</taxon>
        <taxon>Nematoda</taxon>
        <taxon>Chromadorea</taxon>
        <taxon>Plectida</taxon>
        <taxon>Plectina</taxon>
        <taxon>Plectoidea</taxon>
        <taxon>Plectidae</taxon>
        <taxon>Plectus</taxon>
    </lineage>
</organism>
<dbReference type="Proteomes" id="UP000887566">
    <property type="component" value="Unplaced"/>
</dbReference>
<accession>A0A914UWX9</accession>
<dbReference type="AlphaFoldDB" id="A0A914UWX9"/>
<reference evidence="2" key="1">
    <citation type="submission" date="2022-11" db="UniProtKB">
        <authorList>
            <consortium name="WormBaseParasite"/>
        </authorList>
    </citation>
    <scope>IDENTIFICATION</scope>
</reference>
<evidence type="ECO:0000313" key="1">
    <source>
        <dbReference type="Proteomes" id="UP000887566"/>
    </source>
</evidence>
<evidence type="ECO:0000313" key="2">
    <source>
        <dbReference type="WBParaSite" id="PSAMB.scaffold13269size2354.g35397.t1"/>
    </source>
</evidence>
<protein>
    <submittedName>
        <fullName evidence="2">Uncharacterized protein</fullName>
    </submittedName>
</protein>
<proteinExistence type="predicted"/>